<evidence type="ECO:0000313" key="2">
    <source>
        <dbReference type="EMBL" id="SNY74231.1"/>
    </source>
</evidence>
<dbReference type="OrthoDB" id="9804951at2"/>
<organism evidence="2 3">
    <name type="scientific">Paractinoplanes atraurantiacus</name>
    <dbReference type="NCBI Taxonomy" id="1036182"/>
    <lineage>
        <taxon>Bacteria</taxon>
        <taxon>Bacillati</taxon>
        <taxon>Actinomycetota</taxon>
        <taxon>Actinomycetes</taxon>
        <taxon>Micromonosporales</taxon>
        <taxon>Micromonosporaceae</taxon>
        <taxon>Paractinoplanes</taxon>
    </lineage>
</organism>
<dbReference type="EMBL" id="OBDY01000051">
    <property type="protein sequence ID" value="SNY74231.1"/>
    <property type="molecule type" value="Genomic_DNA"/>
</dbReference>
<dbReference type="SUPFAM" id="SSF141868">
    <property type="entry name" value="EAL domain-like"/>
    <property type="match status" value="1"/>
</dbReference>
<accession>A0A285KSI1</accession>
<dbReference type="InterPro" id="IPR001633">
    <property type="entry name" value="EAL_dom"/>
</dbReference>
<sequence>AEGVETRDQADRLRELGYRAAQGFLFARPMPAADFGEVVERDWPSRTRVLRTV</sequence>
<evidence type="ECO:0000259" key="1">
    <source>
        <dbReference type="PROSITE" id="PS50883"/>
    </source>
</evidence>
<keyword evidence="3" id="KW-1185">Reference proteome</keyword>
<dbReference type="PROSITE" id="PS50883">
    <property type="entry name" value="EAL"/>
    <property type="match status" value="1"/>
</dbReference>
<proteinExistence type="predicted"/>
<name>A0A285KSI1_9ACTN</name>
<protein>
    <submittedName>
        <fullName evidence="2">EAL domain-containing protein</fullName>
    </submittedName>
</protein>
<reference evidence="2 3" key="1">
    <citation type="submission" date="2017-09" db="EMBL/GenBank/DDBJ databases">
        <authorList>
            <person name="Ehlers B."/>
            <person name="Leendertz F.H."/>
        </authorList>
    </citation>
    <scope>NUCLEOTIDE SEQUENCE [LARGE SCALE GENOMIC DNA]</scope>
    <source>
        <strain evidence="2 3">CGMCC 4.6857</strain>
    </source>
</reference>
<dbReference type="AlphaFoldDB" id="A0A285KSI1"/>
<evidence type="ECO:0000313" key="3">
    <source>
        <dbReference type="Proteomes" id="UP000219612"/>
    </source>
</evidence>
<dbReference type="Proteomes" id="UP000219612">
    <property type="component" value="Unassembled WGS sequence"/>
</dbReference>
<feature type="non-terminal residue" evidence="2">
    <location>
        <position position="1"/>
    </location>
</feature>
<feature type="domain" description="EAL" evidence="1">
    <location>
        <begin position="1"/>
        <end position="43"/>
    </location>
</feature>
<gene>
    <name evidence="2" type="ORF">SAMN05421748_1511</name>
</gene>
<dbReference type="Gene3D" id="3.20.20.450">
    <property type="entry name" value="EAL domain"/>
    <property type="match status" value="1"/>
</dbReference>
<dbReference type="InterPro" id="IPR035919">
    <property type="entry name" value="EAL_sf"/>
</dbReference>